<dbReference type="Gene3D" id="3.30.70.2450">
    <property type="match status" value="1"/>
</dbReference>
<evidence type="ECO:0000313" key="6">
    <source>
        <dbReference type="Proteomes" id="UP001341444"/>
    </source>
</evidence>
<dbReference type="Proteomes" id="UP001341444">
    <property type="component" value="Unassembled WGS sequence"/>
</dbReference>
<sequence length="524" mass="57903">MNKVIIAGAGPTGLMLANQLASCGIRVRIIEKKTERSVHSKALAVHARTLETLDILGIAERFVKNGIRVDQMNIFPNGHEKISVHLNTLKDKTPFPFVLVLPQGETERILEEALNEQTIFVERETEILACQEENDGVLVKLKNRQGTDTVKASYLIGCDGAHSTVRKTLNLDFAGGGENVHAMIADLPRELHPAADGSLYISSDGVCLLLPVDHSIMRVIAIDKHRQNFDQKPITLQDVQSALDRISTRTIPLKNPVWLTHFSLSHRQVQSYVHSHIILAGDAAHIHNPIGGQGMNTGIQDAANLGWKLAAVLNGDASPSLLDTYQDERRPIARSIIKQTNFLIHALMIQKPLIIKLREAVMKRILPHRFIQKKGAEKISEIHLHYRDSSVCKSLYNKELPRKALQAGDRMPDAKLKGMNGDVHIYEVLAPSHFTVLISVPADRLDYARKLAAGLPSLAAVFFISEDGSPFQTDQLVDSLKQFQKGTGALSESVIGIRPDGYIAFHHHTLDAGKIESLLSVWLG</sequence>
<comment type="caution">
    <text evidence="5">The sequence shown here is derived from an EMBL/GenBank/DDBJ whole genome shotgun (WGS) entry which is preliminary data.</text>
</comment>
<dbReference type="RefSeq" id="WP_066268573.1">
    <property type="nucleotide sequence ID" value="NZ_JARMAB010000003.1"/>
</dbReference>
<evidence type="ECO:0000313" key="5">
    <source>
        <dbReference type="EMBL" id="MED1201863.1"/>
    </source>
</evidence>
<dbReference type="EMBL" id="JARMAB010000003">
    <property type="protein sequence ID" value="MED1201863.1"/>
    <property type="molecule type" value="Genomic_DNA"/>
</dbReference>
<dbReference type="Gene3D" id="3.50.50.60">
    <property type="entry name" value="FAD/NAD(P)-binding domain"/>
    <property type="match status" value="1"/>
</dbReference>
<dbReference type="Pfam" id="PF01494">
    <property type="entry name" value="FAD_binding_3"/>
    <property type="match status" value="1"/>
</dbReference>
<feature type="domain" description="FAD-binding" evidence="4">
    <location>
        <begin position="3"/>
        <end position="339"/>
    </location>
</feature>
<evidence type="ECO:0000259" key="4">
    <source>
        <dbReference type="Pfam" id="PF01494"/>
    </source>
</evidence>
<gene>
    <name evidence="5" type="ORF">P4T90_02030</name>
</gene>
<proteinExistence type="predicted"/>
<comment type="cofactor">
    <cofactor evidence="1">
        <name>FAD</name>
        <dbReference type="ChEBI" id="CHEBI:57692"/>
    </cofactor>
</comment>
<dbReference type="PANTHER" id="PTHR43004:SF19">
    <property type="entry name" value="BINDING MONOOXYGENASE, PUTATIVE (JCVI)-RELATED"/>
    <property type="match status" value="1"/>
</dbReference>
<protein>
    <submittedName>
        <fullName evidence="5">FAD-dependent monooxygenase</fullName>
    </submittedName>
</protein>
<keyword evidence="5" id="KW-0503">Monooxygenase</keyword>
<name>A0ABU6MB13_9BACI</name>
<organism evidence="5 6">
    <name type="scientific">Heyndrickxia acidicola</name>
    <dbReference type="NCBI Taxonomy" id="209389"/>
    <lineage>
        <taxon>Bacteria</taxon>
        <taxon>Bacillati</taxon>
        <taxon>Bacillota</taxon>
        <taxon>Bacilli</taxon>
        <taxon>Bacillales</taxon>
        <taxon>Bacillaceae</taxon>
        <taxon>Heyndrickxia</taxon>
    </lineage>
</organism>
<dbReference type="InterPro" id="IPR050641">
    <property type="entry name" value="RIFMO-like"/>
</dbReference>
<dbReference type="Gene3D" id="3.40.30.120">
    <property type="match status" value="1"/>
</dbReference>
<dbReference type="GO" id="GO:0004497">
    <property type="term" value="F:monooxygenase activity"/>
    <property type="evidence" value="ECO:0007669"/>
    <property type="project" value="UniProtKB-KW"/>
</dbReference>
<dbReference type="InterPro" id="IPR036188">
    <property type="entry name" value="FAD/NAD-bd_sf"/>
</dbReference>
<dbReference type="PRINTS" id="PR00420">
    <property type="entry name" value="RNGMNOXGNASE"/>
</dbReference>
<dbReference type="SUPFAM" id="SSF51905">
    <property type="entry name" value="FAD/NAD(P)-binding domain"/>
    <property type="match status" value="1"/>
</dbReference>
<dbReference type="InterPro" id="IPR002938">
    <property type="entry name" value="FAD-bd"/>
</dbReference>
<keyword evidence="3" id="KW-0274">FAD</keyword>
<evidence type="ECO:0000256" key="2">
    <source>
        <dbReference type="ARBA" id="ARBA00022630"/>
    </source>
</evidence>
<dbReference type="PANTHER" id="PTHR43004">
    <property type="entry name" value="TRK SYSTEM POTASSIUM UPTAKE PROTEIN"/>
    <property type="match status" value="1"/>
</dbReference>
<accession>A0ABU6MB13</accession>
<keyword evidence="5" id="KW-0560">Oxidoreductase</keyword>
<evidence type="ECO:0000256" key="1">
    <source>
        <dbReference type="ARBA" id="ARBA00001974"/>
    </source>
</evidence>
<keyword evidence="2" id="KW-0285">Flavoprotein</keyword>
<reference evidence="5 6" key="1">
    <citation type="submission" date="2023-03" db="EMBL/GenBank/DDBJ databases">
        <title>Bacillus Genome Sequencing.</title>
        <authorList>
            <person name="Dunlap C."/>
        </authorList>
    </citation>
    <scope>NUCLEOTIDE SEQUENCE [LARGE SCALE GENOMIC DNA]</scope>
    <source>
        <strain evidence="5 6">B-23453</strain>
    </source>
</reference>
<evidence type="ECO:0000256" key="3">
    <source>
        <dbReference type="ARBA" id="ARBA00022827"/>
    </source>
</evidence>
<keyword evidence="6" id="KW-1185">Reference proteome</keyword>